<evidence type="ECO:0000313" key="2">
    <source>
        <dbReference type="Proteomes" id="UP000554482"/>
    </source>
</evidence>
<name>A0A7J6VB17_THATH</name>
<gene>
    <name evidence="1" type="ORF">FRX31_028317</name>
</gene>
<protein>
    <submittedName>
        <fullName evidence="1">Uncharacterized protein</fullName>
    </submittedName>
</protein>
<dbReference type="Proteomes" id="UP000554482">
    <property type="component" value="Unassembled WGS sequence"/>
</dbReference>
<organism evidence="1 2">
    <name type="scientific">Thalictrum thalictroides</name>
    <name type="common">Rue-anemone</name>
    <name type="synonym">Anemone thalictroides</name>
    <dbReference type="NCBI Taxonomy" id="46969"/>
    <lineage>
        <taxon>Eukaryota</taxon>
        <taxon>Viridiplantae</taxon>
        <taxon>Streptophyta</taxon>
        <taxon>Embryophyta</taxon>
        <taxon>Tracheophyta</taxon>
        <taxon>Spermatophyta</taxon>
        <taxon>Magnoliopsida</taxon>
        <taxon>Ranunculales</taxon>
        <taxon>Ranunculaceae</taxon>
        <taxon>Thalictroideae</taxon>
        <taxon>Thalictrum</taxon>
    </lineage>
</organism>
<proteinExistence type="predicted"/>
<dbReference type="EMBL" id="JABWDY010035250">
    <property type="protein sequence ID" value="KAF5182093.1"/>
    <property type="molecule type" value="Genomic_DNA"/>
</dbReference>
<keyword evidence="2" id="KW-1185">Reference proteome</keyword>
<comment type="caution">
    <text evidence="1">The sequence shown here is derived from an EMBL/GenBank/DDBJ whole genome shotgun (WGS) entry which is preliminary data.</text>
</comment>
<sequence length="87" mass="9981">MEFEIFSDGEGSQSVEMIERGRKGVYKVVISEACAHWFGKVLCEASYVKVELAGKVWRFTDVQNPVLVTTMKNRWGELIKFNMTMGR</sequence>
<reference evidence="1 2" key="1">
    <citation type="submission" date="2020-06" db="EMBL/GenBank/DDBJ databases">
        <title>Transcriptomic and genomic resources for Thalictrum thalictroides and T. hernandezii: Facilitating candidate gene discovery in an emerging model plant lineage.</title>
        <authorList>
            <person name="Arias T."/>
            <person name="Riano-Pachon D.M."/>
            <person name="Di Stilio V.S."/>
        </authorList>
    </citation>
    <scope>NUCLEOTIDE SEQUENCE [LARGE SCALE GENOMIC DNA]</scope>
    <source>
        <strain evidence="2">cv. WT478/WT964</strain>
        <tissue evidence="1">Leaves</tissue>
    </source>
</reference>
<evidence type="ECO:0000313" key="1">
    <source>
        <dbReference type="EMBL" id="KAF5182093.1"/>
    </source>
</evidence>
<accession>A0A7J6VB17</accession>
<dbReference type="AlphaFoldDB" id="A0A7J6VB17"/>